<evidence type="ECO:0000313" key="13">
    <source>
        <dbReference type="EMBL" id="NNG59766.1"/>
    </source>
</evidence>
<keyword evidence="4" id="KW-0410">Iron transport</keyword>
<comment type="subcellular location">
    <subcellularLocation>
        <location evidence="1">Cell outer membrane</location>
        <topology evidence="1">Multi-pass membrane protein</topology>
    </subcellularLocation>
</comment>
<reference evidence="14 16" key="2">
    <citation type="submission" date="2020-12" db="EMBL/GenBank/DDBJ databases">
        <title>FDA dAtabase for Regulatory Grade micrObial Sequences (FDA-ARGOS): Supporting development and validation of Infectious Disease Dx tests.</title>
        <authorList>
            <person name="Sproer C."/>
            <person name="Gronow S."/>
            <person name="Severitt S."/>
            <person name="Schroder I."/>
            <person name="Tallon L."/>
            <person name="Sadzewicz L."/>
            <person name="Zhao X."/>
            <person name="Boylan J."/>
            <person name="Ott S."/>
            <person name="Bowen H."/>
            <person name="Vavikolanu K."/>
            <person name="Mehta A."/>
            <person name="Aluvathingal J."/>
            <person name="Nadendla S."/>
            <person name="Lowell S."/>
            <person name="Myers T."/>
            <person name="Yan Y."/>
            <person name="Sichtig H."/>
        </authorList>
    </citation>
    <scope>NUCLEOTIDE SEQUENCE [LARGE SCALE GENOMIC DNA]</scope>
    <source>
        <strain evidence="14 16">FDAARGOS_881</strain>
    </source>
</reference>
<evidence type="ECO:0000259" key="12">
    <source>
        <dbReference type="SMART" id="SM00965"/>
    </source>
</evidence>
<keyword evidence="3" id="KW-1134">Transmembrane beta strand</keyword>
<keyword evidence="13" id="KW-0675">Receptor</keyword>
<organism evidence="13 15">
    <name type="scientific">Sphingomonas paucimobilis</name>
    <name type="common">Pseudomonas paucimobilis</name>
    <dbReference type="NCBI Taxonomy" id="13689"/>
    <lineage>
        <taxon>Bacteria</taxon>
        <taxon>Pseudomonadati</taxon>
        <taxon>Pseudomonadota</taxon>
        <taxon>Alphaproteobacteria</taxon>
        <taxon>Sphingomonadales</taxon>
        <taxon>Sphingomonadaceae</taxon>
        <taxon>Sphingomonas</taxon>
    </lineage>
</organism>
<dbReference type="InterPro" id="IPR012910">
    <property type="entry name" value="Plug_dom"/>
</dbReference>
<dbReference type="GO" id="GO:0006826">
    <property type="term" value="P:iron ion transport"/>
    <property type="evidence" value="ECO:0007669"/>
    <property type="project" value="UniProtKB-KW"/>
</dbReference>
<reference evidence="13 15" key="1">
    <citation type="submission" date="2020-05" db="EMBL/GenBank/DDBJ databases">
        <title>Draft Genome Sequences of Sphingomonas sp. Isolated from the International Space Station.</title>
        <authorList>
            <person name="Bijlani S."/>
            <person name="Singh N.K."/>
            <person name="Mason C.E."/>
            <person name="Wang C.C."/>
            <person name="Venkateswaran K."/>
        </authorList>
    </citation>
    <scope>NUCLEOTIDE SEQUENCE [LARGE SCALE GENOMIC DNA]</scope>
    <source>
        <strain evidence="13 15">FKI-L5-BR-P1</strain>
    </source>
</reference>
<evidence type="ECO:0000256" key="10">
    <source>
        <dbReference type="ARBA" id="ARBA00023237"/>
    </source>
</evidence>
<protein>
    <submittedName>
        <fullName evidence="13">TonB-dependent receptor</fullName>
    </submittedName>
</protein>
<proteinExistence type="inferred from homology"/>
<feature type="domain" description="Secretin/TonB short N-terminal" evidence="12">
    <location>
        <begin position="41"/>
        <end position="93"/>
    </location>
</feature>
<dbReference type="EMBL" id="CP065713">
    <property type="protein sequence ID" value="QPT07193.1"/>
    <property type="molecule type" value="Genomic_DNA"/>
</dbReference>
<keyword evidence="10" id="KW-0998">Cell outer membrane</keyword>
<dbReference type="InterPro" id="IPR036942">
    <property type="entry name" value="Beta-barrel_TonB_sf"/>
</dbReference>
<dbReference type="SMART" id="SM00965">
    <property type="entry name" value="STN"/>
    <property type="match status" value="1"/>
</dbReference>
<dbReference type="Pfam" id="PF07715">
    <property type="entry name" value="Plug"/>
    <property type="match status" value="1"/>
</dbReference>
<dbReference type="InterPro" id="IPR039426">
    <property type="entry name" value="TonB-dep_rcpt-like"/>
</dbReference>
<dbReference type="Gene3D" id="2.40.170.20">
    <property type="entry name" value="TonB-dependent receptor, beta-barrel domain"/>
    <property type="match status" value="1"/>
</dbReference>
<name>A0A411LN93_SPHPI</name>
<gene>
    <name evidence="13" type="ORF">HKX06_20705</name>
    <name evidence="14" type="ORF">I6G38_09865</name>
</gene>
<dbReference type="PANTHER" id="PTHR32552:SF81">
    <property type="entry name" value="TONB-DEPENDENT OUTER MEMBRANE RECEPTOR"/>
    <property type="match status" value="1"/>
</dbReference>
<keyword evidence="5" id="KW-0812">Transmembrane</keyword>
<dbReference type="OrthoDB" id="9760333at2"/>
<dbReference type="AlphaFoldDB" id="A0A411LN93"/>
<evidence type="ECO:0000313" key="14">
    <source>
        <dbReference type="EMBL" id="QPT07193.1"/>
    </source>
</evidence>
<dbReference type="GeneID" id="78528586"/>
<keyword evidence="2" id="KW-0813">Transport</keyword>
<evidence type="ECO:0000256" key="7">
    <source>
        <dbReference type="ARBA" id="ARBA00023065"/>
    </source>
</evidence>
<dbReference type="InterPro" id="IPR000531">
    <property type="entry name" value="Beta-barrel_TonB"/>
</dbReference>
<keyword evidence="7" id="KW-0406">Ion transport</keyword>
<evidence type="ECO:0000313" key="16">
    <source>
        <dbReference type="Proteomes" id="UP000594836"/>
    </source>
</evidence>
<dbReference type="Proteomes" id="UP000550136">
    <property type="component" value="Unassembled WGS sequence"/>
</dbReference>
<keyword evidence="6" id="KW-0408">Iron</keyword>
<evidence type="ECO:0000256" key="3">
    <source>
        <dbReference type="ARBA" id="ARBA00022452"/>
    </source>
</evidence>
<dbReference type="RefSeq" id="WP_130120070.1">
    <property type="nucleotide sequence ID" value="NZ_AP023323.1"/>
</dbReference>
<evidence type="ECO:0000256" key="11">
    <source>
        <dbReference type="RuleBase" id="RU003357"/>
    </source>
</evidence>
<comment type="similarity">
    <text evidence="11">Belongs to the TonB-dependent receptor family.</text>
</comment>
<accession>A0A411LN93</accession>
<evidence type="ECO:0000256" key="2">
    <source>
        <dbReference type="ARBA" id="ARBA00022448"/>
    </source>
</evidence>
<dbReference type="Gene3D" id="3.55.50.30">
    <property type="match status" value="1"/>
</dbReference>
<dbReference type="Pfam" id="PF00593">
    <property type="entry name" value="TonB_dep_Rec_b-barrel"/>
    <property type="match status" value="1"/>
</dbReference>
<dbReference type="PANTHER" id="PTHR32552">
    <property type="entry name" value="FERRICHROME IRON RECEPTOR-RELATED"/>
    <property type="match status" value="1"/>
</dbReference>
<evidence type="ECO:0000256" key="9">
    <source>
        <dbReference type="ARBA" id="ARBA00023136"/>
    </source>
</evidence>
<evidence type="ECO:0000256" key="1">
    <source>
        <dbReference type="ARBA" id="ARBA00004571"/>
    </source>
</evidence>
<dbReference type="SUPFAM" id="SSF56935">
    <property type="entry name" value="Porins"/>
    <property type="match status" value="1"/>
</dbReference>
<sequence>MILSAIAAAGRGPASGDVRWFDIGMVPLSRALVTVGLQGGVSVAGTDPILAQRRLRAPIRGRMTVEQALARLLAGTGLVAVRTASEVYRIERAPHVVDPAPPPPRHDPPPPPVVGAEIVVMASKRGVPIDGYPGYAHMLTADDLTIGSGGHADTRALANLLPVLTTTSLGPGREKLFVRGIADSSFVGGSQATVGQYLGEVQLNYSAPDPNLALYDIASVELLEGPQGTLYGTGALGGVMRVTPKPPELGRWSGAVGLGATGIAHGGAGGDAMAVLNAPMGDSVALRILSYGSRTPGYIDDTLRGGKGVNRSDVGGGRATLRIRPSDVWTIDIGGVYQRIDNRDAQYVDGAAPPLTRAVPVAEPSSNDFRMGSVTVQRRSAGGQTLTAALSLVRNNVMARYDAAGLVRDATALETASSSRVLTGELRLARHRDSGNGFVLGSYATVSDDWLTHSTVGRDGGTVLRGIGNRVVDVALFGEATLALGHGLMATMGLRATYLDFSGTTILPGGREQGLAVEVPNGGDVTFLPSAALRWDWKPGLTGYLRYQRGLRVGGYGLDTEMSVDPDDISPDDGYVVFRPDTLDTIEAGLRFGDPASRFHGQTALSFASWRSIQADLYGMAGPHTTNIGDGQVWSLETTAQWRPAWNIRLTGALVLTRSVLTDPAPPFVRGRQQALPNTPAVSTRVALDRRWSLATGDDLLLRGSVRYAGRSWVGVGPLHLPQGDYAQADMGLAWTHRHRTLTLDVSNLLDVAGNRFAVGNPLAYMRRTQWTPLQPRTIRIGAAWSL</sequence>
<dbReference type="InterPro" id="IPR011662">
    <property type="entry name" value="Secretin/TonB_short_N"/>
</dbReference>
<dbReference type="GO" id="GO:0009279">
    <property type="term" value="C:cell outer membrane"/>
    <property type="evidence" value="ECO:0007669"/>
    <property type="project" value="UniProtKB-SubCell"/>
</dbReference>
<evidence type="ECO:0000256" key="4">
    <source>
        <dbReference type="ARBA" id="ARBA00022496"/>
    </source>
</evidence>
<evidence type="ECO:0000256" key="5">
    <source>
        <dbReference type="ARBA" id="ARBA00022692"/>
    </source>
</evidence>
<keyword evidence="9 11" id="KW-0472">Membrane</keyword>
<keyword evidence="8 11" id="KW-0798">TonB box</keyword>
<dbReference type="Proteomes" id="UP000594836">
    <property type="component" value="Chromosome"/>
</dbReference>
<evidence type="ECO:0000313" key="15">
    <source>
        <dbReference type="Proteomes" id="UP000550136"/>
    </source>
</evidence>
<dbReference type="EMBL" id="JABEOU010000064">
    <property type="protein sequence ID" value="NNG59766.1"/>
    <property type="molecule type" value="Genomic_DNA"/>
</dbReference>
<evidence type="ECO:0000256" key="6">
    <source>
        <dbReference type="ARBA" id="ARBA00023004"/>
    </source>
</evidence>
<evidence type="ECO:0000256" key="8">
    <source>
        <dbReference type="ARBA" id="ARBA00023077"/>
    </source>
</evidence>